<dbReference type="PANTHER" id="PTHR22840:SF12">
    <property type="entry name" value="WD REPEAT-CONTAINING PROTEIN 36"/>
    <property type="match status" value="1"/>
</dbReference>
<evidence type="ECO:0000256" key="2">
    <source>
        <dbReference type="ARBA" id="ARBA00022737"/>
    </source>
</evidence>
<dbReference type="VEuPathDB" id="FungiDB:MGL_0341"/>
<dbReference type="FunCoup" id="A8PSZ3">
    <property type="interactions" value="704"/>
</dbReference>
<feature type="repeat" description="WD" evidence="3">
    <location>
        <begin position="174"/>
        <end position="217"/>
    </location>
</feature>
<feature type="domain" description="WDR36/Utp21 N-terminal" evidence="6">
    <location>
        <begin position="65"/>
        <end position="358"/>
    </location>
</feature>
<feature type="compositionally biased region" description="Basic and acidic residues" evidence="4">
    <location>
        <begin position="1"/>
        <end position="12"/>
    </location>
</feature>
<evidence type="ECO:0000256" key="1">
    <source>
        <dbReference type="ARBA" id="ARBA00022574"/>
    </source>
</evidence>
<dbReference type="PROSITE" id="PS50294">
    <property type="entry name" value="WD_REPEATS_REGION"/>
    <property type="match status" value="1"/>
</dbReference>
<protein>
    <submittedName>
        <fullName evidence="7">Uncharacterized protein</fullName>
    </submittedName>
</protein>
<evidence type="ECO:0000256" key="3">
    <source>
        <dbReference type="PROSITE-ProRule" id="PRU00221"/>
    </source>
</evidence>
<dbReference type="InterPro" id="IPR019775">
    <property type="entry name" value="WD40_repeat_CS"/>
</dbReference>
<dbReference type="GeneID" id="5856872"/>
<dbReference type="InterPro" id="IPR007319">
    <property type="entry name" value="WDR36/Utp21_C"/>
</dbReference>
<feature type="repeat" description="WD" evidence="3">
    <location>
        <begin position="324"/>
        <end position="355"/>
    </location>
</feature>
<evidence type="ECO:0000313" key="7">
    <source>
        <dbReference type="EMBL" id="EDP45352.1"/>
    </source>
</evidence>
<dbReference type="SUPFAM" id="SSF50978">
    <property type="entry name" value="WD40 repeat-like"/>
    <property type="match status" value="1"/>
</dbReference>
<dbReference type="OMA" id="CIYAWRA"/>
<comment type="caution">
    <text evidence="7">The sequence shown here is derived from an EMBL/GenBank/DDBJ whole genome shotgun (WGS) entry which is preliminary data.</text>
</comment>
<evidence type="ECO:0000256" key="4">
    <source>
        <dbReference type="SAM" id="MobiDB-lite"/>
    </source>
</evidence>
<proteinExistence type="predicted"/>
<keyword evidence="2" id="KW-0677">Repeat</keyword>
<dbReference type="SMART" id="SM00320">
    <property type="entry name" value="WD40"/>
    <property type="match status" value="8"/>
</dbReference>
<gene>
    <name evidence="7" type="ORF">MGL_0341</name>
</gene>
<dbReference type="InterPro" id="IPR059157">
    <property type="entry name" value="WDR36-Utp21_N"/>
</dbReference>
<dbReference type="InterPro" id="IPR001680">
    <property type="entry name" value="WD40_rpt"/>
</dbReference>
<feature type="region of interest" description="Disordered" evidence="4">
    <location>
        <begin position="776"/>
        <end position="815"/>
    </location>
</feature>
<dbReference type="OrthoDB" id="10250769at2759"/>
<dbReference type="InterPro" id="IPR036322">
    <property type="entry name" value="WD40_repeat_dom_sf"/>
</dbReference>
<dbReference type="Pfam" id="PF25171">
    <property type="entry name" value="Beta-prop_WDR36-Utp21_1st"/>
    <property type="match status" value="1"/>
</dbReference>
<dbReference type="Gene3D" id="2.130.10.10">
    <property type="entry name" value="YVTN repeat-like/Quinoprotein amine dehydrogenase"/>
    <property type="match status" value="2"/>
</dbReference>
<dbReference type="EMBL" id="AAYY01000001">
    <property type="protein sequence ID" value="EDP45352.1"/>
    <property type="molecule type" value="Genomic_DNA"/>
</dbReference>
<feature type="repeat" description="WD" evidence="3">
    <location>
        <begin position="609"/>
        <end position="650"/>
    </location>
</feature>
<dbReference type="PANTHER" id="PTHR22840">
    <property type="entry name" value="WD REPEAT-CONTAINING PROTEIN 36"/>
    <property type="match status" value="1"/>
</dbReference>
<dbReference type="PROSITE" id="PS00678">
    <property type="entry name" value="WD_REPEATS_1"/>
    <property type="match status" value="1"/>
</dbReference>
<organism evidence="7 8">
    <name type="scientific">Malassezia globosa (strain ATCC MYA-4612 / CBS 7966)</name>
    <name type="common">Dandruff-associated fungus</name>
    <dbReference type="NCBI Taxonomy" id="425265"/>
    <lineage>
        <taxon>Eukaryota</taxon>
        <taxon>Fungi</taxon>
        <taxon>Dikarya</taxon>
        <taxon>Basidiomycota</taxon>
        <taxon>Ustilaginomycotina</taxon>
        <taxon>Malasseziomycetes</taxon>
        <taxon>Malasseziales</taxon>
        <taxon>Malasseziaceae</taxon>
        <taxon>Malassezia</taxon>
    </lineage>
</organism>
<evidence type="ECO:0000259" key="6">
    <source>
        <dbReference type="Pfam" id="PF25171"/>
    </source>
</evidence>
<dbReference type="InterPro" id="IPR015943">
    <property type="entry name" value="WD40/YVTN_repeat-like_dom_sf"/>
</dbReference>
<dbReference type="PROSITE" id="PS50082">
    <property type="entry name" value="WD_REPEATS_2"/>
    <property type="match status" value="3"/>
</dbReference>
<accession>A8PSZ3</accession>
<dbReference type="RefSeq" id="XP_001732566.1">
    <property type="nucleotide sequence ID" value="XM_001732514.1"/>
</dbReference>
<dbReference type="Proteomes" id="UP000008837">
    <property type="component" value="Unassembled WGS sequence"/>
</dbReference>
<dbReference type="AlphaFoldDB" id="A8PSZ3"/>
<name>A8PSZ3_MALGO</name>
<dbReference type="Pfam" id="PF25168">
    <property type="entry name" value="Beta-prop_WDR36-Utp21_2nd"/>
    <property type="match status" value="1"/>
</dbReference>
<dbReference type="GO" id="GO:0034388">
    <property type="term" value="C:Pwp2p-containing subcomplex of 90S preribosome"/>
    <property type="evidence" value="ECO:0007669"/>
    <property type="project" value="TreeGrafter"/>
</dbReference>
<keyword evidence="1 3" id="KW-0853">WD repeat</keyword>
<dbReference type="InterPro" id="IPR011047">
    <property type="entry name" value="Quinoprotein_ADH-like_sf"/>
</dbReference>
<feature type="region of interest" description="Disordered" evidence="4">
    <location>
        <begin position="1"/>
        <end position="21"/>
    </location>
</feature>
<evidence type="ECO:0000259" key="5">
    <source>
        <dbReference type="Pfam" id="PF04192"/>
    </source>
</evidence>
<feature type="domain" description="WDR36/Utp21 C-terminal" evidence="5">
    <location>
        <begin position="752"/>
        <end position="966"/>
    </location>
</feature>
<sequence>MQPREKRVRAQEKSAANIAPSKSTPTLRDALYAPFRALGYVTNGVPFVLQVRFGGKDAQTPDVNVVTCIGDTWEMWNADRMTLLFVGPVLPDAISAMAHATSPDSLLVAAGMSVYRFARGHEVARYVTAVEDEGMMGCMLSSLLVFGDYVCSLAADGTKLFVWSLSTTELLQMVELHTSCIASCLVHPATYLNKVVIGNTDGSLQLWNVRTASLIHAFHAKDVRGGRDSSSGIVHLTQSPAIDVLAVAYADGLVSLYDVRLGEALFSVHVEGGLAPGCLAFRTDNVAHTLAVGTRAGSIVLFDLDAVNNNDVMGGSPRLLHSMQHAHDGAIGSIEFVPGQPLLISSGADNALKQWFFESPTLPPRILKSRSGHAVPPHLIRYYGDDGRAMLSASRDRSVRCLSVVRDSRSFELSQGSVESQSHKLAVEASSLKLTPATSMSFSTLRSRDWDDVLTTHAGDWNAHTWTVRNKRMNTAVLNVARSKKSNAVATASCMTACGNFALVGTSDGRIEMYNVQSHMHRRTFLTESTVPVSDVCCDALNQVCLASTQDGLLHYFDFFTARKIATERMPAGCSALCLNRESNLVAALGDDLVLSIIDLETRRVVRRFTGFRGRILDATFSADGRWIVSCSTDSVVRTFDIATAQLIDAFHTPSMATSVTFSPAGDFLATAHVDSVGVHLWVNRAQFASVALRALDMGNVLEEREAALPTAQGESLDNTSPHDADVTGLDVGEPELQRTYTSPPQLGEPDNPLITLSTMPRARWMTLLHLDTIHRRNKPKDPPKKPEKMPFFLDAAPTSTSTTTPQVPQERAPFESARKTDLIFESDLERRMRVAVQANDVGPLFTYLNTLSVPQLDLEIRSLESVEQQTLFLQAMAMRMRAKLDFEAVQSMLQAFFTCHSDVLQAHGVHPEQARENLDAASSDDEEPGIQLAMALRAVLVEQRKEGSRLMDELDYCLGTLSFLRHVPLSFV</sequence>
<reference evidence="7 8" key="1">
    <citation type="journal article" date="2007" name="Proc. Natl. Acad. Sci. U.S.A.">
        <title>Dandruff-associated Malassezia genomes reveal convergent and divergent virulence traits shared with plant and human fungal pathogens.</title>
        <authorList>
            <person name="Xu J."/>
            <person name="Saunders C.W."/>
            <person name="Hu P."/>
            <person name="Grant R.A."/>
            <person name="Boekhout T."/>
            <person name="Kuramae E.E."/>
            <person name="Kronstad J.W."/>
            <person name="Deangelis Y.M."/>
            <person name="Reeder N.L."/>
            <person name="Johnstone K.R."/>
            <person name="Leland M."/>
            <person name="Fieno A.M."/>
            <person name="Begley W.M."/>
            <person name="Sun Y."/>
            <person name="Lacey M.P."/>
            <person name="Chaudhary T."/>
            <person name="Keough T."/>
            <person name="Chu L."/>
            <person name="Sears R."/>
            <person name="Yuan B."/>
            <person name="Dawson T.L.Jr."/>
        </authorList>
    </citation>
    <scope>NUCLEOTIDE SEQUENCE [LARGE SCALE GENOMIC DNA]</scope>
    <source>
        <strain evidence="8">ATCC MYA-4612 / CBS 7966</strain>
    </source>
</reference>
<feature type="compositionally biased region" description="Basic and acidic residues" evidence="4">
    <location>
        <begin position="776"/>
        <end position="789"/>
    </location>
</feature>
<dbReference type="GO" id="GO:0032040">
    <property type="term" value="C:small-subunit processome"/>
    <property type="evidence" value="ECO:0007669"/>
    <property type="project" value="InterPro"/>
</dbReference>
<dbReference type="InParanoid" id="A8PSZ3"/>
<dbReference type="Pfam" id="PF04192">
    <property type="entry name" value="Utp21"/>
    <property type="match status" value="1"/>
</dbReference>
<dbReference type="KEGG" id="mgl:MGL_0341"/>
<evidence type="ECO:0000313" key="8">
    <source>
        <dbReference type="Proteomes" id="UP000008837"/>
    </source>
</evidence>
<dbReference type="GO" id="GO:0006364">
    <property type="term" value="P:rRNA processing"/>
    <property type="evidence" value="ECO:0007669"/>
    <property type="project" value="InterPro"/>
</dbReference>
<feature type="compositionally biased region" description="Low complexity" evidence="4">
    <location>
        <begin position="796"/>
        <end position="806"/>
    </location>
</feature>
<dbReference type="STRING" id="425265.A8PSZ3"/>
<feature type="region of interest" description="Disordered" evidence="4">
    <location>
        <begin position="709"/>
        <end position="752"/>
    </location>
</feature>
<dbReference type="SUPFAM" id="SSF50998">
    <property type="entry name" value="Quinoprotein alcohol dehydrogenase-like"/>
    <property type="match status" value="1"/>
</dbReference>
<keyword evidence="8" id="KW-1185">Reference proteome</keyword>